<accession>A0ABP9W4X7</accession>
<evidence type="ECO:0000256" key="1">
    <source>
        <dbReference type="ARBA" id="ARBA00004127"/>
    </source>
</evidence>
<evidence type="ECO:0000256" key="3">
    <source>
        <dbReference type="ARBA" id="ARBA00022989"/>
    </source>
</evidence>
<evidence type="ECO:0000259" key="6">
    <source>
        <dbReference type="Pfam" id="PF06803"/>
    </source>
</evidence>
<evidence type="ECO:0000256" key="5">
    <source>
        <dbReference type="SAM" id="Phobius"/>
    </source>
</evidence>
<protein>
    <recommendedName>
        <fullName evidence="6">DUF1232 domain-containing protein</fullName>
    </recommendedName>
</protein>
<dbReference type="Pfam" id="PF06803">
    <property type="entry name" value="DUF1232"/>
    <property type="match status" value="1"/>
</dbReference>
<keyword evidence="4 5" id="KW-0472">Membrane</keyword>
<evidence type="ECO:0000313" key="8">
    <source>
        <dbReference type="Proteomes" id="UP001401887"/>
    </source>
</evidence>
<keyword evidence="2 5" id="KW-0812">Transmembrane</keyword>
<keyword evidence="8" id="KW-1185">Reference proteome</keyword>
<evidence type="ECO:0000256" key="4">
    <source>
        <dbReference type="ARBA" id="ARBA00023136"/>
    </source>
</evidence>
<gene>
    <name evidence="7" type="ORF">Dcar01_01138</name>
</gene>
<name>A0ABP9W4X7_9DEIO</name>
<dbReference type="InterPro" id="IPR010652">
    <property type="entry name" value="DUF1232"/>
</dbReference>
<reference evidence="7 8" key="1">
    <citation type="submission" date="2024-02" db="EMBL/GenBank/DDBJ databases">
        <title>Deinococcus carri NBRC 110142.</title>
        <authorList>
            <person name="Ichikawa N."/>
            <person name="Katano-Makiyama Y."/>
            <person name="Hidaka K."/>
        </authorList>
    </citation>
    <scope>NUCLEOTIDE SEQUENCE [LARGE SCALE GENOMIC DNA]</scope>
    <source>
        <strain evidence="7 8">NBRC 110142</strain>
    </source>
</reference>
<comment type="subcellular location">
    <subcellularLocation>
        <location evidence="1">Endomembrane system</location>
        <topology evidence="1">Multi-pass membrane protein</topology>
    </subcellularLocation>
</comment>
<feature type="domain" description="DUF1232" evidence="6">
    <location>
        <begin position="32"/>
        <end position="68"/>
    </location>
</feature>
<dbReference type="EMBL" id="BAABRP010000002">
    <property type="protein sequence ID" value="GAA5512424.1"/>
    <property type="molecule type" value="Genomic_DNA"/>
</dbReference>
<proteinExistence type="predicted"/>
<dbReference type="RefSeq" id="WP_345462250.1">
    <property type="nucleotide sequence ID" value="NZ_BAABRP010000002.1"/>
</dbReference>
<organism evidence="7 8">
    <name type="scientific">Deinococcus carri</name>
    <dbReference type="NCBI Taxonomy" id="1211323"/>
    <lineage>
        <taxon>Bacteria</taxon>
        <taxon>Thermotogati</taxon>
        <taxon>Deinococcota</taxon>
        <taxon>Deinococci</taxon>
        <taxon>Deinococcales</taxon>
        <taxon>Deinococcaceae</taxon>
        <taxon>Deinococcus</taxon>
    </lineage>
</organism>
<evidence type="ECO:0000256" key="2">
    <source>
        <dbReference type="ARBA" id="ARBA00022692"/>
    </source>
</evidence>
<comment type="caution">
    <text evidence="7">The sequence shown here is derived from an EMBL/GenBank/DDBJ whole genome shotgun (WGS) entry which is preliminary data.</text>
</comment>
<evidence type="ECO:0000313" key="7">
    <source>
        <dbReference type="EMBL" id="GAA5512424.1"/>
    </source>
</evidence>
<keyword evidence="3 5" id="KW-1133">Transmembrane helix</keyword>
<sequence>MIQALKTWARGIKRQLLALYLAYRDPRTPWYARAWAALVLAYAFSPIDLIPDFILVLGLLDDAILLPLGITLALRLIPPPIMAEAQERAEALDRKDRPTSIVGAVVIVLLWLNVVGLVGRYVWWRLRS</sequence>
<dbReference type="Proteomes" id="UP001401887">
    <property type="component" value="Unassembled WGS sequence"/>
</dbReference>
<feature type="transmembrane region" description="Helical" evidence="5">
    <location>
        <begin position="98"/>
        <end position="123"/>
    </location>
</feature>
<feature type="transmembrane region" description="Helical" evidence="5">
    <location>
        <begin position="30"/>
        <end position="47"/>
    </location>
</feature>